<dbReference type="Pfam" id="PF00563">
    <property type="entry name" value="EAL"/>
    <property type="match status" value="1"/>
</dbReference>
<keyword evidence="2" id="KW-0812">Transmembrane</keyword>
<dbReference type="Pfam" id="PF00990">
    <property type="entry name" value="GGDEF"/>
    <property type="match status" value="1"/>
</dbReference>
<evidence type="ECO:0000259" key="4">
    <source>
        <dbReference type="PROSITE" id="PS50887"/>
    </source>
</evidence>
<dbReference type="InterPro" id="IPR043128">
    <property type="entry name" value="Rev_trsase/Diguanyl_cyclase"/>
</dbReference>
<protein>
    <submittedName>
        <fullName evidence="5">EAL domain-containing protein</fullName>
    </submittedName>
</protein>
<dbReference type="RefSeq" id="WP_214158543.1">
    <property type="nucleotide sequence ID" value="NZ_JAHBAY010000011.1"/>
</dbReference>
<feature type="region of interest" description="Disordered" evidence="1">
    <location>
        <begin position="741"/>
        <end position="764"/>
    </location>
</feature>
<dbReference type="Gene3D" id="3.20.20.450">
    <property type="entry name" value="EAL domain"/>
    <property type="match status" value="1"/>
</dbReference>
<dbReference type="InterPro" id="IPR029787">
    <property type="entry name" value="Nucleotide_cyclase"/>
</dbReference>
<feature type="transmembrane region" description="Helical" evidence="2">
    <location>
        <begin position="30"/>
        <end position="52"/>
    </location>
</feature>
<accession>A0ABS5TM38</accession>
<dbReference type="InterPro" id="IPR035919">
    <property type="entry name" value="EAL_sf"/>
</dbReference>
<dbReference type="PANTHER" id="PTHR44757">
    <property type="entry name" value="DIGUANYLATE CYCLASE DGCP"/>
    <property type="match status" value="1"/>
</dbReference>
<dbReference type="SUPFAM" id="SSF55073">
    <property type="entry name" value="Nucleotide cyclase"/>
    <property type="match status" value="1"/>
</dbReference>
<dbReference type="CDD" id="cd01948">
    <property type="entry name" value="EAL"/>
    <property type="match status" value="1"/>
</dbReference>
<feature type="transmembrane region" description="Helical" evidence="2">
    <location>
        <begin position="188"/>
        <end position="206"/>
    </location>
</feature>
<feature type="domain" description="EAL" evidence="3">
    <location>
        <begin position="484"/>
        <end position="740"/>
    </location>
</feature>
<feature type="transmembrane region" description="Helical" evidence="2">
    <location>
        <begin position="87"/>
        <end position="109"/>
    </location>
</feature>
<evidence type="ECO:0000313" key="5">
    <source>
        <dbReference type="EMBL" id="MBT0772172.1"/>
    </source>
</evidence>
<feature type="domain" description="GGDEF" evidence="4">
    <location>
        <begin position="345"/>
        <end position="475"/>
    </location>
</feature>
<feature type="transmembrane region" description="Helical" evidence="2">
    <location>
        <begin position="255"/>
        <end position="276"/>
    </location>
</feature>
<keyword evidence="2" id="KW-0472">Membrane</keyword>
<feature type="transmembrane region" description="Helical" evidence="2">
    <location>
        <begin position="7"/>
        <end position="24"/>
    </location>
</feature>
<dbReference type="Proteomes" id="UP001197247">
    <property type="component" value="Unassembled WGS sequence"/>
</dbReference>
<dbReference type="PROSITE" id="PS50883">
    <property type="entry name" value="EAL"/>
    <property type="match status" value="1"/>
</dbReference>
<dbReference type="InterPro" id="IPR052155">
    <property type="entry name" value="Biofilm_reg_signaling"/>
</dbReference>
<dbReference type="EMBL" id="JAHBAY010000011">
    <property type="protein sequence ID" value="MBT0772172.1"/>
    <property type="molecule type" value="Genomic_DNA"/>
</dbReference>
<evidence type="ECO:0000256" key="1">
    <source>
        <dbReference type="SAM" id="MobiDB-lite"/>
    </source>
</evidence>
<evidence type="ECO:0000256" key="2">
    <source>
        <dbReference type="SAM" id="Phobius"/>
    </source>
</evidence>
<dbReference type="SUPFAM" id="SSF141868">
    <property type="entry name" value="EAL domain-like"/>
    <property type="match status" value="1"/>
</dbReference>
<dbReference type="SMART" id="SM00267">
    <property type="entry name" value="GGDEF"/>
    <property type="match status" value="1"/>
</dbReference>
<dbReference type="PROSITE" id="PS50887">
    <property type="entry name" value="GGDEF"/>
    <property type="match status" value="1"/>
</dbReference>
<dbReference type="InterPro" id="IPR001633">
    <property type="entry name" value="EAL_dom"/>
</dbReference>
<reference evidence="5 6" key="1">
    <citation type="submission" date="2021-05" db="EMBL/GenBank/DDBJ databases">
        <title>Kineosporia and Streptomyces sp. nov. two new marine actinobacteria isolated from Coral.</title>
        <authorList>
            <person name="Buangrab K."/>
            <person name="Sutthacheep M."/>
            <person name="Yeemin T."/>
            <person name="Harunari E."/>
            <person name="Igarashi Y."/>
            <person name="Kanchanasin P."/>
            <person name="Tanasupawat S."/>
            <person name="Phongsopitanun W."/>
        </authorList>
    </citation>
    <scope>NUCLEOTIDE SEQUENCE [LARGE SCALE GENOMIC DNA]</scope>
    <source>
        <strain evidence="5 6">J2-2</strain>
    </source>
</reference>
<dbReference type="Gene3D" id="3.30.70.270">
    <property type="match status" value="1"/>
</dbReference>
<organism evidence="5 6">
    <name type="scientific">Kineosporia corallincola</name>
    <dbReference type="NCBI Taxonomy" id="2835133"/>
    <lineage>
        <taxon>Bacteria</taxon>
        <taxon>Bacillati</taxon>
        <taxon>Actinomycetota</taxon>
        <taxon>Actinomycetes</taxon>
        <taxon>Kineosporiales</taxon>
        <taxon>Kineosporiaceae</taxon>
        <taxon>Kineosporia</taxon>
    </lineage>
</organism>
<proteinExistence type="predicted"/>
<gene>
    <name evidence="5" type="ORF">KIH74_24725</name>
</gene>
<dbReference type="NCBIfam" id="TIGR00254">
    <property type="entry name" value="GGDEF"/>
    <property type="match status" value="1"/>
</dbReference>
<dbReference type="SMART" id="SM00052">
    <property type="entry name" value="EAL"/>
    <property type="match status" value="1"/>
</dbReference>
<feature type="transmembrane region" description="Helical" evidence="2">
    <location>
        <begin position="161"/>
        <end position="181"/>
    </location>
</feature>
<dbReference type="CDD" id="cd01949">
    <property type="entry name" value="GGDEF"/>
    <property type="match status" value="1"/>
</dbReference>
<sequence length="764" mass="82260">MLVGRRASDLVVIGGVVLAVLYALRPDAPAGQVISAVAGLGTVAGQLAGLWLNRPADRLPWVLLVLASMSFLGGMAFRPWAVEQTGVLSFTADFFALTGYALASLALVVMLRRRVGVQRHAVVDGIIVALGAGLIATEFLALPAARVGDRPDLVSLMAGLYPLWDIVILLLVLNLGFSTAVRLASFRFLALAIVCLFIGDTGYAVIGARGELTGSALLDLPFLVGFSMLAAATLHPSMAEMAHIRQRPVQAWSAVRLSLMVPALAAPLVVMLSVNGNSSDNLALTLATGGLLAALVFRSVSAVRSNADIQRGLVFRATHDPLTGLPNRDLLTQEVGEMLAAGRPDGLWLLYLDLDGFKLVNDHWGHEVGDLLLIEVSQRLSRLTRDRTVCARIAGDEFVIADHGQAADAEAMAARIQEELARPIELPGIELVAVASIGIAPLTDQRNAESLLRDADLAMYRAKAEGRGRARVFDAAMRQTVRERVEIELALRQAVQRNQLWLSYQPLVETRTGRVVGAEALIRWTHPVRGPISPVEFIPVAEETGLIDQIGSFVLEESLRQMALWRDEGLLPETFYMSVNASARQLRDHSLRRKIADGLRVYRLGADRLNLEITESILIGDNAQVMDVLSGLRGLGIGLSVDDFGTGYSSLSYLSRFPVTTVKIDRAFVTGLGVDPGDEAIVRAVVAMSAALHLGVIAEGVETEQQRDALIGLDVARGQGWLWGKAVGHAEFAEKHLRPEQAGADGTPWTPPVQQHRGLGVTRP</sequence>
<feature type="transmembrane region" description="Helical" evidence="2">
    <location>
        <begin position="212"/>
        <end position="234"/>
    </location>
</feature>
<name>A0ABS5TM38_9ACTN</name>
<evidence type="ECO:0000313" key="6">
    <source>
        <dbReference type="Proteomes" id="UP001197247"/>
    </source>
</evidence>
<dbReference type="InterPro" id="IPR000160">
    <property type="entry name" value="GGDEF_dom"/>
</dbReference>
<feature type="transmembrane region" description="Helical" evidence="2">
    <location>
        <begin position="121"/>
        <end position="141"/>
    </location>
</feature>
<keyword evidence="6" id="KW-1185">Reference proteome</keyword>
<dbReference type="PANTHER" id="PTHR44757:SF2">
    <property type="entry name" value="BIOFILM ARCHITECTURE MAINTENANCE PROTEIN MBAA"/>
    <property type="match status" value="1"/>
</dbReference>
<evidence type="ECO:0000259" key="3">
    <source>
        <dbReference type="PROSITE" id="PS50883"/>
    </source>
</evidence>
<keyword evidence="2" id="KW-1133">Transmembrane helix</keyword>
<comment type="caution">
    <text evidence="5">The sequence shown here is derived from an EMBL/GenBank/DDBJ whole genome shotgun (WGS) entry which is preliminary data.</text>
</comment>
<feature type="transmembrane region" description="Helical" evidence="2">
    <location>
        <begin position="59"/>
        <end position="81"/>
    </location>
</feature>